<evidence type="ECO:0000256" key="1">
    <source>
        <dbReference type="ARBA" id="ARBA00005752"/>
    </source>
</evidence>
<dbReference type="InterPro" id="IPR050795">
    <property type="entry name" value="Asn_Synthetase"/>
</dbReference>
<comment type="pathway">
    <text evidence="9">Amino-acid biosynthesis.</text>
</comment>
<dbReference type="OrthoDB" id="9763290at2"/>
<feature type="domain" description="Glutamine amidotransferase type-2" evidence="14">
    <location>
        <begin position="2"/>
        <end position="187"/>
    </location>
</feature>
<dbReference type="EMBL" id="WOGT01000002">
    <property type="protein sequence ID" value="MUN54506.1"/>
    <property type="molecule type" value="Genomic_DNA"/>
</dbReference>
<dbReference type="InterPro" id="IPR017932">
    <property type="entry name" value="GATase_2_dom"/>
</dbReference>
<evidence type="ECO:0000256" key="13">
    <source>
        <dbReference type="PIRSR" id="PIRSR001589-3"/>
    </source>
</evidence>
<evidence type="ECO:0000256" key="3">
    <source>
        <dbReference type="ARBA" id="ARBA00022598"/>
    </source>
</evidence>
<comment type="catalytic activity">
    <reaction evidence="10">
        <text>L-aspartate + L-glutamine + ATP + H2O = L-asparagine + L-glutamate + AMP + diphosphate + H(+)</text>
        <dbReference type="Rhea" id="RHEA:12228"/>
        <dbReference type="ChEBI" id="CHEBI:15377"/>
        <dbReference type="ChEBI" id="CHEBI:15378"/>
        <dbReference type="ChEBI" id="CHEBI:29985"/>
        <dbReference type="ChEBI" id="CHEBI:29991"/>
        <dbReference type="ChEBI" id="CHEBI:30616"/>
        <dbReference type="ChEBI" id="CHEBI:33019"/>
        <dbReference type="ChEBI" id="CHEBI:58048"/>
        <dbReference type="ChEBI" id="CHEBI:58359"/>
        <dbReference type="ChEBI" id="CHEBI:456215"/>
        <dbReference type="EC" id="6.3.5.4"/>
    </reaction>
</comment>
<dbReference type="SUPFAM" id="SSF56235">
    <property type="entry name" value="N-terminal nucleophile aminohydrolases (Ntn hydrolases)"/>
    <property type="match status" value="1"/>
</dbReference>
<evidence type="ECO:0000256" key="2">
    <source>
        <dbReference type="ARBA" id="ARBA00012737"/>
    </source>
</evidence>
<comment type="similarity">
    <text evidence="1">Belongs to the asparagine synthetase family.</text>
</comment>
<evidence type="ECO:0000256" key="8">
    <source>
        <dbReference type="ARBA" id="ARBA00022962"/>
    </source>
</evidence>
<evidence type="ECO:0000256" key="12">
    <source>
        <dbReference type="PIRSR" id="PIRSR001589-2"/>
    </source>
</evidence>
<keyword evidence="16" id="KW-1185">Reference proteome</keyword>
<dbReference type="NCBIfam" id="TIGR01536">
    <property type="entry name" value="asn_synth_AEB"/>
    <property type="match status" value="1"/>
</dbReference>
<accession>A0A7K1LH44</accession>
<dbReference type="Pfam" id="PF13537">
    <property type="entry name" value="GATase_7"/>
    <property type="match status" value="1"/>
</dbReference>
<comment type="caution">
    <text evidence="15">The sequence shown here is derived from an EMBL/GenBank/DDBJ whole genome shotgun (WGS) entry which is preliminary data.</text>
</comment>
<dbReference type="Gene3D" id="3.60.20.10">
    <property type="entry name" value="Glutamine Phosphoribosylpyrophosphate, subunit 1, domain 1"/>
    <property type="match status" value="1"/>
</dbReference>
<evidence type="ECO:0000256" key="7">
    <source>
        <dbReference type="ARBA" id="ARBA00022888"/>
    </source>
</evidence>
<dbReference type="GO" id="GO:0004066">
    <property type="term" value="F:asparagine synthase (glutamine-hydrolyzing) activity"/>
    <property type="evidence" value="ECO:0007669"/>
    <property type="project" value="UniProtKB-EC"/>
</dbReference>
<evidence type="ECO:0000256" key="10">
    <source>
        <dbReference type="ARBA" id="ARBA00048741"/>
    </source>
</evidence>
<dbReference type="GO" id="GO:0006529">
    <property type="term" value="P:asparagine biosynthetic process"/>
    <property type="evidence" value="ECO:0007669"/>
    <property type="project" value="UniProtKB-KW"/>
</dbReference>
<sequence>MCGIVGVFHDAKESTADNGTMGERALDMIAHRGPDDVGLRHVGDMAWLGHRRLSIVDVDSGHQPLGGTRGPSDWVLVCNGEIYNHQGLREEMPEAFDSRSDSAAALAVLRTGGPAALESLRGMFALCAATEDGEFVAARDAVGIKPLYWARTEHGTVFASELKAFDPEVQPLVEVFPPGFWWTPHEGLHRFAEAIPDRVEDQLGTSRDGQHGSDEALEQATFDAVADSVRRHLMADVEVGVFLSGGLDSGLVAAIAADHCARQGRTLKTFAVGTRTSPDLLAARETAEYLGTDHHEELLDEDAAREALPDVVGSIESFDASLVRSAVPNWFLSKMTSHHVKAVLTGEGADELFAGYGYYHEQFASPVELDEELRRTIEGLHGLNLQRCDRVTMAHGLEARVPFLDRDVISHAMSLPARLKGLESDGMEKVHLRRAFRGWLPEHLLFRRKEQFGTGSGAQGFLDRVGHDIDDAEFSAETVAPGAPEIRSKEELVYYRMFRSALPEVRPDAALTRFAVA</sequence>
<protein>
    <recommendedName>
        <fullName evidence="2">asparagine synthase (glutamine-hydrolyzing)</fullName>
        <ecNumber evidence="2">6.3.5.4</ecNumber>
    </recommendedName>
</protein>
<evidence type="ECO:0000256" key="5">
    <source>
        <dbReference type="ARBA" id="ARBA00022741"/>
    </source>
</evidence>
<dbReference type="PANTHER" id="PTHR11772:SF2">
    <property type="entry name" value="ASPARAGINE SYNTHETASE [GLUTAMINE-HYDROLYZING]"/>
    <property type="match status" value="1"/>
</dbReference>
<dbReference type="InterPro" id="IPR033738">
    <property type="entry name" value="AsnB_N"/>
</dbReference>
<dbReference type="SUPFAM" id="SSF52402">
    <property type="entry name" value="Adenine nucleotide alpha hydrolases-like"/>
    <property type="match status" value="1"/>
</dbReference>
<dbReference type="PIRSF" id="PIRSF001589">
    <property type="entry name" value="Asn_synthetase_glu-h"/>
    <property type="match status" value="1"/>
</dbReference>
<dbReference type="AlphaFoldDB" id="A0A7K1LH44"/>
<evidence type="ECO:0000313" key="15">
    <source>
        <dbReference type="EMBL" id="MUN54506.1"/>
    </source>
</evidence>
<dbReference type="PROSITE" id="PS51278">
    <property type="entry name" value="GATASE_TYPE_2"/>
    <property type="match status" value="1"/>
</dbReference>
<dbReference type="EC" id="6.3.5.4" evidence="2"/>
<dbReference type="Gene3D" id="3.40.50.620">
    <property type="entry name" value="HUPs"/>
    <property type="match status" value="1"/>
</dbReference>
<dbReference type="InterPro" id="IPR014729">
    <property type="entry name" value="Rossmann-like_a/b/a_fold"/>
</dbReference>
<dbReference type="Pfam" id="PF00733">
    <property type="entry name" value="Asn_synthase"/>
    <property type="match status" value="2"/>
</dbReference>
<gene>
    <name evidence="15" type="primary">asnB</name>
    <name evidence="15" type="ORF">GMA10_04645</name>
</gene>
<evidence type="ECO:0000256" key="6">
    <source>
        <dbReference type="ARBA" id="ARBA00022840"/>
    </source>
</evidence>
<feature type="site" description="Important for beta-aspartyl-AMP intermediate formation" evidence="13">
    <location>
        <position position="347"/>
    </location>
</feature>
<evidence type="ECO:0000256" key="11">
    <source>
        <dbReference type="PIRSR" id="PIRSR001589-1"/>
    </source>
</evidence>
<dbReference type="PANTHER" id="PTHR11772">
    <property type="entry name" value="ASPARAGINE SYNTHETASE"/>
    <property type="match status" value="1"/>
</dbReference>
<dbReference type="GO" id="GO:0005829">
    <property type="term" value="C:cytosol"/>
    <property type="evidence" value="ECO:0007669"/>
    <property type="project" value="TreeGrafter"/>
</dbReference>
<organism evidence="15 16">
    <name type="scientific">Rothia koreensis</name>
    <dbReference type="NCBI Taxonomy" id="592378"/>
    <lineage>
        <taxon>Bacteria</taxon>
        <taxon>Bacillati</taxon>
        <taxon>Actinomycetota</taxon>
        <taxon>Actinomycetes</taxon>
        <taxon>Micrococcales</taxon>
        <taxon>Micrococcaceae</taxon>
        <taxon>Rothia</taxon>
    </lineage>
</organism>
<evidence type="ECO:0000256" key="4">
    <source>
        <dbReference type="ARBA" id="ARBA00022605"/>
    </source>
</evidence>
<evidence type="ECO:0000313" key="16">
    <source>
        <dbReference type="Proteomes" id="UP000462152"/>
    </source>
</evidence>
<keyword evidence="5 12" id="KW-0547">Nucleotide-binding</keyword>
<dbReference type="RefSeq" id="WP_129315169.1">
    <property type="nucleotide sequence ID" value="NZ_WOGT01000002.1"/>
</dbReference>
<keyword evidence="3 15" id="KW-0436">Ligase</keyword>
<dbReference type="InterPro" id="IPR006426">
    <property type="entry name" value="Asn_synth_AEB"/>
</dbReference>
<feature type="binding site" evidence="12">
    <location>
        <position position="272"/>
    </location>
    <ligand>
        <name>ATP</name>
        <dbReference type="ChEBI" id="CHEBI:30616"/>
    </ligand>
</feature>
<feature type="binding site" evidence="12">
    <location>
        <position position="101"/>
    </location>
    <ligand>
        <name>L-glutamine</name>
        <dbReference type="ChEBI" id="CHEBI:58359"/>
    </ligand>
</feature>
<keyword evidence="6 12" id="KW-0067">ATP-binding</keyword>
<evidence type="ECO:0000256" key="9">
    <source>
        <dbReference type="ARBA" id="ARBA00029440"/>
    </source>
</evidence>
<keyword evidence="4 11" id="KW-0028">Amino-acid biosynthesis</keyword>
<feature type="active site" description="For GATase activity" evidence="11">
    <location>
        <position position="2"/>
    </location>
</feature>
<dbReference type="InterPro" id="IPR001962">
    <property type="entry name" value="Asn_synthase"/>
</dbReference>
<keyword evidence="7 11" id="KW-0061">Asparagine biosynthesis</keyword>
<keyword evidence="8 11" id="KW-0315">Glutamine amidotransferase</keyword>
<dbReference type="CDD" id="cd00712">
    <property type="entry name" value="AsnB"/>
    <property type="match status" value="1"/>
</dbReference>
<evidence type="ECO:0000259" key="14">
    <source>
        <dbReference type="PROSITE" id="PS51278"/>
    </source>
</evidence>
<dbReference type="CDD" id="cd01991">
    <property type="entry name" value="Asn_synthase_B_C"/>
    <property type="match status" value="1"/>
</dbReference>
<dbReference type="InterPro" id="IPR029055">
    <property type="entry name" value="Ntn_hydrolases_N"/>
</dbReference>
<reference evidence="15 16" key="1">
    <citation type="submission" date="2019-12" db="EMBL/GenBank/DDBJ databases">
        <authorList>
            <person name="Li J."/>
            <person name="Shi Y."/>
            <person name="Xu G."/>
            <person name="Xiao D."/>
            <person name="Ran X."/>
        </authorList>
    </citation>
    <scope>NUCLEOTIDE SEQUENCE [LARGE SCALE GENOMIC DNA]</scope>
    <source>
        <strain evidence="15 16">JCM 15915</strain>
    </source>
</reference>
<name>A0A7K1LH44_9MICC</name>
<dbReference type="Proteomes" id="UP000462152">
    <property type="component" value="Unassembled WGS sequence"/>
</dbReference>
<proteinExistence type="inferred from homology"/>
<dbReference type="GO" id="GO:0005524">
    <property type="term" value="F:ATP binding"/>
    <property type="evidence" value="ECO:0007669"/>
    <property type="project" value="UniProtKB-KW"/>
</dbReference>